<dbReference type="InterPro" id="IPR036397">
    <property type="entry name" value="RNaseH_sf"/>
</dbReference>
<dbReference type="GO" id="GO:0042800">
    <property type="term" value="F:histone H3K4 methyltransferase activity"/>
    <property type="evidence" value="ECO:0007669"/>
    <property type="project" value="TreeGrafter"/>
</dbReference>
<dbReference type="Gene3D" id="3.30.420.10">
    <property type="entry name" value="Ribonuclease H-like superfamily/Ribonuclease H"/>
    <property type="match status" value="1"/>
</dbReference>
<dbReference type="WBParaSite" id="Hba_17496">
    <property type="protein sequence ID" value="Hba_17496"/>
    <property type="gene ID" value="Hba_17496"/>
</dbReference>
<reference evidence="3" key="1">
    <citation type="submission" date="2016-11" db="UniProtKB">
        <authorList>
            <consortium name="WormBaseParasite"/>
        </authorList>
    </citation>
    <scope>IDENTIFICATION</scope>
</reference>
<dbReference type="GO" id="GO:0031297">
    <property type="term" value="P:replication fork processing"/>
    <property type="evidence" value="ECO:0007669"/>
    <property type="project" value="TreeGrafter"/>
</dbReference>
<dbReference type="GO" id="GO:0044774">
    <property type="term" value="P:mitotic DNA integrity checkpoint signaling"/>
    <property type="evidence" value="ECO:0007669"/>
    <property type="project" value="TreeGrafter"/>
</dbReference>
<dbReference type="GO" id="GO:0005634">
    <property type="term" value="C:nucleus"/>
    <property type="evidence" value="ECO:0007669"/>
    <property type="project" value="TreeGrafter"/>
</dbReference>
<dbReference type="GO" id="GO:0015074">
    <property type="term" value="P:DNA integration"/>
    <property type="evidence" value="ECO:0007669"/>
    <property type="project" value="TreeGrafter"/>
</dbReference>
<dbReference type="GO" id="GO:0003697">
    <property type="term" value="F:single-stranded DNA binding"/>
    <property type="evidence" value="ECO:0007669"/>
    <property type="project" value="TreeGrafter"/>
</dbReference>
<keyword evidence="2" id="KW-1185">Reference proteome</keyword>
<feature type="domain" description="Mos1 transposase HTH" evidence="1">
    <location>
        <begin position="4"/>
        <end position="37"/>
    </location>
</feature>
<evidence type="ECO:0000259" key="1">
    <source>
        <dbReference type="Pfam" id="PF17906"/>
    </source>
</evidence>
<dbReference type="GO" id="GO:0044547">
    <property type="term" value="F:DNA topoisomerase binding"/>
    <property type="evidence" value="ECO:0007669"/>
    <property type="project" value="TreeGrafter"/>
</dbReference>
<sequence>MERKVVKTVRNINQAFGEGIVNKRTARHCFRRFRNGERLEVEKYWHEINKMHEVMQRLRRELINRKGPILLHDKLQPYVSRMTLQKFNELAYETLPYPAYSPDLSPTDYHFFKHLYNFLQEKVFNNKGAAQNTFEEFIGSRTPEFYVVGINRLASCWQKCTDSNGLVRLINIILNRDILL</sequence>
<dbReference type="InterPro" id="IPR041426">
    <property type="entry name" value="Mos1_HTH"/>
</dbReference>
<dbReference type="GO" id="GO:0035861">
    <property type="term" value="C:site of double-strand break"/>
    <property type="evidence" value="ECO:0007669"/>
    <property type="project" value="TreeGrafter"/>
</dbReference>
<dbReference type="GO" id="GO:0000729">
    <property type="term" value="P:DNA double-strand break processing"/>
    <property type="evidence" value="ECO:0007669"/>
    <property type="project" value="TreeGrafter"/>
</dbReference>
<dbReference type="GO" id="GO:0006303">
    <property type="term" value="P:double-strand break repair via nonhomologous end joining"/>
    <property type="evidence" value="ECO:0007669"/>
    <property type="project" value="TreeGrafter"/>
</dbReference>
<proteinExistence type="predicted"/>
<protein>
    <submittedName>
        <fullName evidence="3">HTH_48 domain-containing protein</fullName>
    </submittedName>
</protein>
<dbReference type="GO" id="GO:0000014">
    <property type="term" value="F:single-stranded DNA endodeoxyribonuclease activity"/>
    <property type="evidence" value="ECO:0007669"/>
    <property type="project" value="TreeGrafter"/>
</dbReference>
<dbReference type="PANTHER" id="PTHR46060:SF2">
    <property type="entry name" value="HISTONE-LYSINE N-METHYLTRANSFERASE SETMAR"/>
    <property type="match status" value="1"/>
</dbReference>
<evidence type="ECO:0000313" key="3">
    <source>
        <dbReference type="WBParaSite" id="Hba_17496"/>
    </source>
</evidence>
<dbReference type="GO" id="GO:0046975">
    <property type="term" value="F:histone H3K36 methyltransferase activity"/>
    <property type="evidence" value="ECO:0007669"/>
    <property type="project" value="TreeGrafter"/>
</dbReference>
<dbReference type="GO" id="GO:0000793">
    <property type="term" value="C:condensed chromosome"/>
    <property type="evidence" value="ECO:0007669"/>
    <property type="project" value="TreeGrafter"/>
</dbReference>
<dbReference type="Proteomes" id="UP000095283">
    <property type="component" value="Unplaced"/>
</dbReference>
<evidence type="ECO:0000313" key="2">
    <source>
        <dbReference type="Proteomes" id="UP000095283"/>
    </source>
</evidence>
<organism evidence="2 3">
    <name type="scientific">Heterorhabditis bacteriophora</name>
    <name type="common">Entomopathogenic nematode worm</name>
    <dbReference type="NCBI Taxonomy" id="37862"/>
    <lineage>
        <taxon>Eukaryota</taxon>
        <taxon>Metazoa</taxon>
        <taxon>Ecdysozoa</taxon>
        <taxon>Nematoda</taxon>
        <taxon>Chromadorea</taxon>
        <taxon>Rhabditida</taxon>
        <taxon>Rhabditina</taxon>
        <taxon>Rhabditomorpha</taxon>
        <taxon>Strongyloidea</taxon>
        <taxon>Heterorhabditidae</taxon>
        <taxon>Heterorhabditis</taxon>
    </lineage>
</organism>
<dbReference type="PANTHER" id="PTHR46060">
    <property type="entry name" value="MARINER MOS1 TRANSPOSASE-LIKE PROTEIN"/>
    <property type="match status" value="1"/>
</dbReference>
<dbReference type="AlphaFoldDB" id="A0A1I7XJJ9"/>
<dbReference type="Pfam" id="PF17906">
    <property type="entry name" value="HTH_48"/>
    <property type="match status" value="1"/>
</dbReference>
<accession>A0A1I7XJJ9</accession>
<dbReference type="InterPro" id="IPR052709">
    <property type="entry name" value="Transposase-MT_Hybrid"/>
</dbReference>
<name>A0A1I7XJJ9_HETBA</name>
<dbReference type="GO" id="GO:0003690">
    <property type="term" value="F:double-stranded DNA binding"/>
    <property type="evidence" value="ECO:0007669"/>
    <property type="project" value="TreeGrafter"/>
</dbReference>